<comment type="caution">
    <text evidence="1">The sequence shown here is derived from an EMBL/GenBank/DDBJ whole genome shotgun (WGS) entry which is preliminary data.</text>
</comment>
<dbReference type="EMBL" id="LFND01000003">
    <property type="protein sequence ID" value="KMQ64458.1"/>
    <property type="molecule type" value="Genomic_DNA"/>
</dbReference>
<accession>A0A0J7IDC2</accession>
<organism evidence="1 2">
    <name type="scientific">Chryseobacterium angstadtii</name>
    <dbReference type="NCBI Taxonomy" id="558151"/>
    <lineage>
        <taxon>Bacteria</taxon>
        <taxon>Pseudomonadati</taxon>
        <taxon>Bacteroidota</taxon>
        <taxon>Flavobacteriia</taxon>
        <taxon>Flavobacteriales</taxon>
        <taxon>Weeksellaceae</taxon>
        <taxon>Chryseobacterium group</taxon>
        <taxon>Chryseobacterium</taxon>
    </lineage>
</organism>
<dbReference type="AlphaFoldDB" id="A0A0J7IDC2"/>
<dbReference type="GeneID" id="56898643"/>
<dbReference type="RefSeq" id="WP_073060384.1">
    <property type="nucleotide sequence ID" value="NZ_LFND01000003.1"/>
</dbReference>
<proteinExistence type="predicted"/>
<dbReference type="Proteomes" id="UP000036261">
    <property type="component" value="Unassembled WGS sequence"/>
</dbReference>
<gene>
    <name evidence="1" type="ORF">ACM46_09290</name>
</gene>
<dbReference type="PATRIC" id="fig|558151.6.peg.1948"/>
<dbReference type="OrthoDB" id="7873102at2"/>
<evidence type="ECO:0000313" key="2">
    <source>
        <dbReference type="Proteomes" id="UP000036261"/>
    </source>
</evidence>
<keyword evidence="2" id="KW-1185">Reference proteome</keyword>
<name>A0A0J7IDC2_9FLAO</name>
<protein>
    <submittedName>
        <fullName evidence="1">Uncharacterized protein</fullName>
    </submittedName>
</protein>
<sequence length="93" mass="10796">MKKIMFDNSHLYAGSIGKILFPVSSRSAYLEIDIEFTDGIIAKGDMEVLNDKELILNVYEYVTASGTKMSKKSWFLKKLEENIWKVDKKYSEY</sequence>
<reference evidence="1 2" key="1">
    <citation type="journal article" date="2013" name="Int. J. Syst. Evol. Microbiol.">
        <title>Chryseobacterium angstadtii sp. nov., isolated from a newt tank.</title>
        <authorList>
            <person name="Kirk K.E."/>
            <person name="Hoffman J.A."/>
            <person name="Smith K.A."/>
            <person name="Strahan B.L."/>
            <person name="Failor K.C."/>
            <person name="Krebs J.E."/>
            <person name="Gale A.N."/>
            <person name="Do T.D."/>
            <person name="Sontag T.C."/>
            <person name="Batties A.M."/>
            <person name="Mistiszyn K."/>
            <person name="Newman J.D."/>
        </authorList>
    </citation>
    <scope>NUCLEOTIDE SEQUENCE [LARGE SCALE GENOMIC DNA]</scope>
    <source>
        <strain evidence="1 2">KM</strain>
    </source>
</reference>
<evidence type="ECO:0000313" key="1">
    <source>
        <dbReference type="EMBL" id="KMQ64458.1"/>
    </source>
</evidence>